<dbReference type="Gene3D" id="3.80.10.10">
    <property type="entry name" value="Ribonuclease Inhibitor"/>
    <property type="match status" value="1"/>
</dbReference>
<dbReference type="Proteomes" id="UP001383192">
    <property type="component" value="Unassembled WGS sequence"/>
</dbReference>
<dbReference type="AlphaFoldDB" id="A0AAW0D8P7"/>
<keyword evidence="2" id="KW-1185">Reference proteome</keyword>
<protein>
    <submittedName>
        <fullName evidence="1">Uncharacterized protein</fullName>
    </submittedName>
</protein>
<proteinExistence type="predicted"/>
<dbReference type="InterPro" id="IPR032675">
    <property type="entry name" value="LRR_dom_sf"/>
</dbReference>
<reference evidence="1 2" key="1">
    <citation type="submission" date="2024-01" db="EMBL/GenBank/DDBJ databases">
        <title>A draft genome for a cacao thread blight-causing isolate of Paramarasmius palmivorus.</title>
        <authorList>
            <person name="Baruah I.K."/>
            <person name="Bukari Y."/>
            <person name="Amoako-Attah I."/>
            <person name="Meinhardt L.W."/>
            <person name="Bailey B.A."/>
            <person name="Cohen S.P."/>
        </authorList>
    </citation>
    <scope>NUCLEOTIDE SEQUENCE [LARGE SCALE GENOMIC DNA]</scope>
    <source>
        <strain evidence="1 2">GH-12</strain>
    </source>
</reference>
<accession>A0AAW0D8P7</accession>
<evidence type="ECO:0000313" key="2">
    <source>
        <dbReference type="Proteomes" id="UP001383192"/>
    </source>
</evidence>
<dbReference type="SUPFAM" id="SSF52047">
    <property type="entry name" value="RNI-like"/>
    <property type="match status" value="1"/>
</dbReference>
<dbReference type="EMBL" id="JAYKXP010000020">
    <property type="protein sequence ID" value="KAK7047488.1"/>
    <property type="molecule type" value="Genomic_DNA"/>
</dbReference>
<name>A0AAW0D8P7_9AGAR</name>
<organism evidence="1 2">
    <name type="scientific">Paramarasmius palmivorus</name>
    <dbReference type="NCBI Taxonomy" id="297713"/>
    <lineage>
        <taxon>Eukaryota</taxon>
        <taxon>Fungi</taxon>
        <taxon>Dikarya</taxon>
        <taxon>Basidiomycota</taxon>
        <taxon>Agaricomycotina</taxon>
        <taxon>Agaricomycetes</taxon>
        <taxon>Agaricomycetidae</taxon>
        <taxon>Agaricales</taxon>
        <taxon>Marasmiineae</taxon>
        <taxon>Marasmiaceae</taxon>
        <taxon>Paramarasmius</taxon>
    </lineage>
</organism>
<sequence>MGRIQDIPLELAQKIIVEEACSLVLDPEDKLDKKTQQVLRFLNKHTRSVVDPILFSHIQLHISPVAERLVESLSKNEDEGRIANSVRSLELDLSTPGSVCEHIVGFQETLRCHLGAALKTMVNLQTLKLVMNATIGGDWVYRMIFSSLGTLDSLADLDYCHEYDTDSSIVPFQHIRNLRRIKVTSRAYDMEERIVKPLSSALGNSPSLTDITLELEDHHIPRGDPPRLDTLFSNSPQDTPLKVERLHLEGVVDSLPLLYTSHFRSLKSITITTRDEPSPEPQKVVVNGVTEDLLRYLSSYSGLQELELSFQEHPETDTENSEQWSQMLYDMAIPRHSESLKTLSLPKTDETHWCVGVDNVAHLGQCPNMISVHLMLNNDDLGEPNSEEDILTKLLNLAVRMEKLEEVDIEFPVAQSMEMLLALAMQWHENISLVRCKHRRQRSAAALCVRFAGQVFELKDDEEKDGYSMFVPTIPIPGDDD</sequence>
<gene>
    <name evidence="1" type="ORF">VNI00_006719</name>
</gene>
<evidence type="ECO:0000313" key="1">
    <source>
        <dbReference type="EMBL" id="KAK7047488.1"/>
    </source>
</evidence>
<comment type="caution">
    <text evidence="1">The sequence shown here is derived from an EMBL/GenBank/DDBJ whole genome shotgun (WGS) entry which is preliminary data.</text>
</comment>